<evidence type="ECO:0000313" key="2">
    <source>
        <dbReference type="Proteomes" id="UP000789595"/>
    </source>
</evidence>
<organism evidence="1 2">
    <name type="scientific">Pelagomonas calceolata</name>
    <dbReference type="NCBI Taxonomy" id="35677"/>
    <lineage>
        <taxon>Eukaryota</taxon>
        <taxon>Sar</taxon>
        <taxon>Stramenopiles</taxon>
        <taxon>Ochrophyta</taxon>
        <taxon>Pelagophyceae</taxon>
        <taxon>Pelagomonadales</taxon>
        <taxon>Pelagomonadaceae</taxon>
        <taxon>Pelagomonas</taxon>
    </lineage>
</organism>
<feature type="non-terminal residue" evidence="1">
    <location>
        <position position="599"/>
    </location>
</feature>
<reference evidence="1" key="1">
    <citation type="submission" date="2021-11" db="EMBL/GenBank/DDBJ databases">
        <authorList>
            <consortium name="Genoscope - CEA"/>
            <person name="William W."/>
        </authorList>
    </citation>
    <scope>NUCLEOTIDE SEQUENCE</scope>
</reference>
<dbReference type="AlphaFoldDB" id="A0A8J2SIN2"/>
<dbReference type="Proteomes" id="UP000789595">
    <property type="component" value="Unassembled WGS sequence"/>
</dbReference>
<evidence type="ECO:0000313" key="1">
    <source>
        <dbReference type="EMBL" id="CAH0371283.1"/>
    </source>
</evidence>
<protein>
    <submittedName>
        <fullName evidence="1">Uncharacterized protein</fullName>
    </submittedName>
</protein>
<sequence length="599" mass="66854">CYNCLSLNHLPSRLRRPEAVADLLPAVAVAAAVAVRRAAEGPVAAADRREVRARREGRRPRRRRRRAAVELVHRAARHDEPVVVHAAAVEHVDAAARRPRRRVEARDALEGVPRARRRPLVDVDVDAEFPRARRHLDAAAPAADAHAADVGRHGLVRVPEDPVAHGRVRDLQVLVPREPVHQCLPQPPVVVVRDARIPQPVRQAVEEARAVARLAHDARLPQHGAPAVGAQPLVRRAVPRVRVVIPITLEEGAVLRRVRAVALVALELLGGRGRFGFWSFRKRDARRRERPRPGGRPRLCLDPLGHGALDAVRERLGARRLLDRIRDPGGVVVVHARDARRARACDRRLHAARRLVARERRGVDGRRAARERRGVEGRRQRDVRPPCCEAEAPGVNVVRRPFVLVARALAGRRRRRLGRGGALRRRRPRLRDARAREIRRRRRPVDDGARGRRRRDARLGLELGRAAAHGLGEERGLSRDHLRERERLLGLGGAVQARALEAERVRLGARARGEAELHLLGFRFLGFRASAAARRRERSASVRSGNTTGLHLQAVSKRLASGAGALWQDLRCGINFKAAVCCIDAARRLFCLVMHSKQN</sequence>
<gene>
    <name evidence="1" type="ORF">PECAL_3P12160</name>
</gene>
<dbReference type="EMBL" id="CAKKNE010000003">
    <property type="protein sequence ID" value="CAH0371283.1"/>
    <property type="molecule type" value="Genomic_DNA"/>
</dbReference>
<comment type="caution">
    <text evidence="1">The sequence shown here is derived from an EMBL/GenBank/DDBJ whole genome shotgun (WGS) entry which is preliminary data.</text>
</comment>
<keyword evidence="2" id="KW-1185">Reference proteome</keyword>
<proteinExistence type="predicted"/>
<feature type="non-terminal residue" evidence="1">
    <location>
        <position position="1"/>
    </location>
</feature>
<name>A0A8J2SIN2_9STRA</name>
<accession>A0A8J2SIN2</accession>